<feature type="region of interest" description="Disordered" evidence="1">
    <location>
        <begin position="56"/>
        <end position="97"/>
    </location>
</feature>
<feature type="region of interest" description="Disordered" evidence="1">
    <location>
        <begin position="1"/>
        <end position="28"/>
    </location>
</feature>
<feature type="domain" description="Type VII secretion system protein EssD-like" evidence="2">
    <location>
        <begin position="28"/>
        <end position="153"/>
    </location>
</feature>
<feature type="compositionally biased region" description="Basic and acidic residues" evidence="1">
    <location>
        <begin position="1"/>
        <end position="25"/>
    </location>
</feature>
<feature type="compositionally biased region" description="Basic and acidic residues" evidence="1">
    <location>
        <begin position="61"/>
        <end position="86"/>
    </location>
</feature>
<accession>A0A833LVE4</accession>
<comment type="caution">
    <text evidence="3">The sequence shown here is derived from an EMBL/GenBank/DDBJ whole genome shotgun (WGS) entry which is preliminary data.</text>
</comment>
<evidence type="ECO:0000256" key="1">
    <source>
        <dbReference type="SAM" id="MobiDB-lite"/>
    </source>
</evidence>
<gene>
    <name evidence="3" type="ORF">F9K24_22695</name>
</gene>
<dbReference type="Pfam" id="PF13930">
    <property type="entry name" value="Endonuclea_NS_2"/>
    <property type="match status" value="1"/>
</dbReference>
<dbReference type="EMBL" id="WBUI01000078">
    <property type="protein sequence ID" value="KAB2927389.1"/>
    <property type="molecule type" value="Genomic_DNA"/>
</dbReference>
<organism evidence="3 4">
    <name type="scientific">Leptonema illini</name>
    <dbReference type="NCBI Taxonomy" id="183"/>
    <lineage>
        <taxon>Bacteria</taxon>
        <taxon>Pseudomonadati</taxon>
        <taxon>Spirochaetota</taxon>
        <taxon>Spirochaetia</taxon>
        <taxon>Leptospirales</taxon>
        <taxon>Leptospiraceae</taxon>
        <taxon>Leptonema</taxon>
    </lineage>
</organism>
<dbReference type="Gene3D" id="3.40.570.10">
    <property type="entry name" value="Extracellular Endonuclease, subunit A"/>
    <property type="match status" value="1"/>
</dbReference>
<sequence>MQASEHEIDADYDAERPDHLDEAGRLKPNSKYKAGEFDYFYETDDLGRIKSVEAENLQLTERSKRLPHDRNTPGKSEGDHAGHIIGDRFGGSPKKDNLISQLSEKNLGEYKKIENEWANAIKDGKKVTVSMEIKYPNVDIRPKEVIVRYTIDGKTAFRTIPN</sequence>
<evidence type="ECO:0000313" key="3">
    <source>
        <dbReference type="EMBL" id="KAB2927389.1"/>
    </source>
</evidence>
<dbReference type="InterPro" id="IPR044927">
    <property type="entry name" value="Endonuclea_NS_2"/>
</dbReference>
<evidence type="ECO:0000259" key="2">
    <source>
        <dbReference type="Pfam" id="PF13930"/>
    </source>
</evidence>
<dbReference type="Proteomes" id="UP000460298">
    <property type="component" value="Unassembled WGS sequence"/>
</dbReference>
<dbReference type="InterPro" id="IPR044929">
    <property type="entry name" value="DNA/RNA_non-sp_Endonuclease_sf"/>
</dbReference>
<proteinExistence type="predicted"/>
<evidence type="ECO:0000313" key="4">
    <source>
        <dbReference type="Proteomes" id="UP000460298"/>
    </source>
</evidence>
<name>A0A833LVE4_9LEPT</name>
<dbReference type="AlphaFoldDB" id="A0A833LVE4"/>
<protein>
    <recommendedName>
        <fullName evidence="2">Type VII secretion system protein EssD-like domain-containing protein</fullName>
    </recommendedName>
</protein>
<reference evidence="3 4" key="1">
    <citation type="submission" date="2019-10" db="EMBL/GenBank/DDBJ databases">
        <title>Extracellular Electron Transfer in a Candidatus Methanoperedens spp. Enrichment Culture.</title>
        <authorList>
            <person name="Berger S."/>
            <person name="Rangel Shaw D."/>
            <person name="Berben T."/>
            <person name="In 'T Zandt M."/>
            <person name="Frank J."/>
            <person name="Reimann J."/>
            <person name="Jetten M.S.M."/>
            <person name="Welte C.U."/>
        </authorList>
    </citation>
    <scope>NUCLEOTIDE SEQUENCE [LARGE SCALE GENOMIC DNA]</scope>
    <source>
        <strain evidence="3">SB12</strain>
    </source>
</reference>